<sequence>MHIESIDHLVLTVTDVQRTIHFYTSVLGMQVTTFASGRYALSFGAQKINLHPLENSITPKAQRPTPGSADLCFLTDLPIAEVERHLQKQSVIIENRVSSLRTECHH</sequence>
<keyword evidence="2" id="KW-0560">Oxidoreductase</keyword>
<keyword evidence="2" id="KW-0223">Dioxygenase</keyword>
<dbReference type="Pfam" id="PF00903">
    <property type="entry name" value="Glyoxalase"/>
    <property type="match status" value="1"/>
</dbReference>
<dbReference type="HOGENOM" id="CLU_046006_4_4_5"/>
<dbReference type="Proteomes" id="UP000002586">
    <property type="component" value="Chromosome"/>
</dbReference>
<evidence type="ECO:0000313" key="3">
    <source>
        <dbReference type="Proteomes" id="UP000002586"/>
    </source>
</evidence>
<proteinExistence type="predicted"/>
<evidence type="ECO:0000313" key="2">
    <source>
        <dbReference type="EMBL" id="ABK44323.1"/>
    </source>
</evidence>
<dbReference type="Gene3D" id="3.10.180.10">
    <property type="entry name" value="2,3-Dihydroxybiphenyl 1,2-Dioxygenase, domain 1"/>
    <property type="match status" value="1"/>
</dbReference>
<dbReference type="EMBL" id="CP000471">
    <property type="protein sequence ID" value="ABK44323.1"/>
    <property type="molecule type" value="Genomic_DNA"/>
</dbReference>
<dbReference type="AlphaFoldDB" id="A0L8N0"/>
<protein>
    <submittedName>
        <fullName evidence="2">Putative ring-cleaving dioxygenase</fullName>
    </submittedName>
</protein>
<organism evidence="2 3">
    <name type="scientific">Magnetococcus marinus (strain ATCC BAA-1437 / JCM 17883 / MC-1)</name>
    <dbReference type="NCBI Taxonomy" id="156889"/>
    <lineage>
        <taxon>Bacteria</taxon>
        <taxon>Pseudomonadati</taxon>
        <taxon>Pseudomonadota</taxon>
        <taxon>Magnetococcia</taxon>
        <taxon>Magnetococcales</taxon>
        <taxon>Magnetococcaceae</taxon>
        <taxon>Magnetococcus</taxon>
    </lineage>
</organism>
<dbReference type="eggNOG" id="COG0346">
    <property type="taxonomic scope" value="Bacteria"/>
</dbReference>
<dbReference type="InterPro" id="IPR037523">
    <property type="entry name" value="VOC_core"/>
</dbReference>
<dbReference type="GO" id="GO:0051213">
    <property type="term" value="F:dioxygenase activity"/>
    <property type="evidence" value="ECO:0007669"/>
    <property type="project" value="UniProtKB-KW"/>
</dbReference>
<dbReference type="STRING" id="156889.Mmc1_1815"/>
<dbReference type="PANTHER" id="PTHR21366:SF14">
    <property type="entry name" value="GLYOXALASE DOMAIN-CONTAINING PROTEIN 5"/>
    <property type="match status" value="1"/>
</dbReference>
<dbReference type="KEGG" id="mgm:Mmc1_1815"/>
<dbReference type="InterPro" id="IPR029068">
    <property type="entry name" value="Glyas_Bleomycin-R_OHBP_Dase"/>
</dbReference>
<keyword evidence="3" id="KW-1185">Reference proteome</keyword>
<dbReference type="InterPro" id="IPR004360">
    <property type="entry name" value="Glyas_Fos-R_dOase_dom"/>
</dbReference>
<accession>A0L8N0</accession>
<evidence type="ECO:0000259" key="1">
    <source>
        <dbReference type="PROSITE" id="PS51819"/>
    </source>
</evidence>
<gene>
    <name evidence="2" type="ordered locus">Mmc1_1815</name>
</gene>
<feature type="domain" description="VOC" evidence="1">
    <location>
        <begin position="5"/>
        <end position="106"/>
    </location>
</feature>
<dbReference type="PROSITE" id="PS51819">
    <property type="entry name" value="VOC"/>
    <property type="match status" value="1"/>
</dbReference>
<reference evidence="2 3" key="2">
    <citation type="journal article" date="2012" name="Int. J. Syst. Evol. Microbiol.">
        <title>Magnetococcus marinus gen. nov., sp. nov., a marine, magnetotactic bacterium that represents a novel lineage (Magnetococcaceae fam. nov.; Magnetococcales ord. nov.) at the base of the Alphaproteobacteria.</title>
        <authorList>
            <person name="Bazylinski D.A."/>
            <person name="Williams T.J."/>
            <person name="Lefevre C.T."/>
            <person name="Berg R.J."/>
            <person name="Zhang C.L."/>
            <person name="Bowser S.S."/>
            <person name="Dean A.J."/>
            <person name="Beveridge T.J."/>
        </authorList>
    </citation>
    <scope>NUCLEOTIDE SEQUENCE [LARGE SCALE GENOMIC DNA]</scope>
    <source>
        <strain evidence="3">ATCC BAA-1437 / JCM 17883 / MC-1</strain>
    </source>
</reference>
<name>A0L8N0_MAGMM</name>
<dbReference type="PANTHER" id="PTHR21366">
    <property type="entry name" value="GLYOXALASE FAMILY PROTEIN"/>
    <property type="match status" value="1"/>
</dbReference>
<dbReference type="SUPFAM" id="SSF54593">
    <property type="entry name" value="Glyoxalase/Bleomycin resistance protein/Dihydroxybiphenyl dioxygenase"/>
    <property type="match status" value="1"/>
</dbReference>
<dbReference type="InterPro" id="IPR050383">
    <property type="entry name" value="GlyoxalaseI/FosfomycinResist"/>
</dbReference>
<reference evidence="3" key="1">
    <citation type="journal article" date="2009" name="Appl. Environ. Microbiol.">
        <title>Complete genome sequence of the chemolithoautotrophic marine magnetotactic coccus strain MC-1.</title>
        <authorList>
            <person name="Schubbe S."/>
            <person name="Williams T.J."/>
            <person name="Xie G."/>
            <person name="Kiss H.E."/>
            <person name="Brettin T.S."/>
            <person name="Martinez D."/>
            <person name="Ross C.A."/>
            <person name="Schuler D."/>
            <person name="Cox B.L."/>
            <person name="Nealson K.H."/>
            <person name="Bazylinski D.A."/>
        </authorList>
    </citation>
    <scope>NUCLEOTIDE SEQUENCE [LARGE SCALE GENOMIC DNA]</scope>
    <source>
        <strain evidence="3">ATCC BAA-1437 / JCM 17883 / MC-1</strain>
    </source>
</reference>